<gene>
    <name evidence="1" type="ORF">QE364_000035</name>
</gene>
<dbReference type="Proteomes" id="UP001261666">
    <property type="component" value="Unassembled WGS sequence"/>
</dbReference>
<accession>A0ACC6ICG8</accession>
<name>A0ACC6ICG8_9ACTN</name>
<dbReference type="EMBL" id="JAVIZJ010000001">
    <property type="protein sequence ID" value="MDR6208347.1"/>
    <property type="molecule type" value="Genomic_DNA"/>
</dbReference>
<reference evidence="1" key="1">
    <citation type="submission" date="2023-08" db="EMBL/GenBank/DDBJ databases">
        <title>Functional and genomic diversity of the sorghum phyllosphere microbiome.</title>
        <authorList>
            <person name="Shade A."/>
        </authorList>
    </citation>
    <scope>NUCLEOTIDE SEQUENCE</scope>
    <source>
        <strain evidence="1">SORGH_AS_0885</strain>
    </source>
</reference>
<comment type="caution">
    <text evidence="1">The sequence shown here is derived from an EMBL/GenBank/DDBJ whole genome shotgun (WGS) entry which is preliminary data.</text>
</comment>
<proteinExistence type="predicted"/>
<evidence type="ECO:0000313" key="1">
    <source>
        <dbReference type="EMBL" id="MDR6208347.1"/>
    </source>
</evidence>
<evidence type="ECO:0000313" key="2">
    <source>
        <dbReference type="Proteomes" id="UP001261666"/>
    </source>
</evidence>
<keyword evidence="2" id="KW-1185">Reference proteome</keyword>
<organism evidence="1 2">
    <name type="scientific">Nocardioides zeae</name>
    <dbReference type="NCBI Taxonomy" id="1457234"/>
    <lineage>
        <taxon>Bacteria</taxon>
        <taxon>Bacillati</taxon>
        <taxon>Actinomycetota</taxon>
        <taxon>Actinomycetes</taxon>
        <taxon>Propionibacteriales</taxon>
        <taxon>Nocardioidaceae</taxon>
        <taxon>Nocardioides</taxon>
    </lineage>
</organism>
<protein>
    <submittedName>
        <fullName evidence="1">GAF domain-containing protein</fullName>
    </submittedName>
</protein>
<sequence>MDASGSTLTAAAQAIRALYRPTDVAGTLAAIVEVARLSLDDVDHVSVSLAGRDGSLETVAATDDLVRDLDRLQHDLGEGPCLHAALDAETVVIHHARHEQRWPAYMAVAVRRGVRAQVGLRLHVDDRTLGALNLYALAADRIGEESLQLAELLAAAAATALGGVRERQHLRAALESRERIGMAVGVIMERFGLDAERAFDYLVRSSQHGNRKLRDVAEALLTPPSEAR</sequence>